<feature type="coiled-coil region" evidence="1">
    <location>
        <begin position="177"/>
        <end position="211"/>
    </location>
</feature>
<protein>
    <submittedName>
        <fullName evidence="3">Uncharacterized protein</fullName>
    </submittedName>
</protein>
<dbReference type="EMBL" id="JH921452">
    <property type="protein sequence ID" value="EKD13008.1"/>
    <property type="molecule type" value="Genomic_DNA"/>
</dbReference>
<dbReference type="AlphaFoldDB" id="K1WWF5"/>
<proteinExistence type="predicted"/>
<feature type="compositionally biased region" description="Low complexity" evidence="2">
    <location>
        <begin position="96"/>
        <end position="111"/>
    </location>
</feature>
<feature type="compositionally biased region" description="Low complexity" evidence="2">
    <location>
        <begin position="80"/>
        <end position="89"/>
    </location>
</feature>
<dbReference type="GeneID" id="18764705"/>
<gene>
    <name evidence="3" type="ORF">MBM_08770</name>
</gene>
<accession>K1WWF5</accession>
<evidence type="ECO:0000256" key="2">
    <source>
        <dbReference type="SAM" id="MobiDB-lite"/>
    </source>
</evidence>
<dbReference type="HOGENOM" id="CLU_687120_0_0_1"/>
<evidence type="ECO:0000313" key="4">
    <source>
        <dbReference type="Proteomes" id="UP000006753"/>
    </source>
</evidence>
<feature type="compositionally biased region" description="Basic and acidic residues" evidence="2">
    <location>
        <begin position="129"/>
        <end position="138"/>
    </location>
</feature>
<sequence>MPPRSSARVAGKRKAEDEYQPNSPEADRKTPAPKKAKLKAAEETVEVTDRNTPAPKKAKGKATEEPVETTKKTNTRFKKTSATVASSSKSNDKPTTAASNSKNKESSATAARKSKGKSKEKSAATSKSLDIESKERSSETTNKVKSKATKKTARATNRLEDIAESEEENTDKMVDATEKLRLDLEEAKLLNKELQAQIDKLKEKAELEKSLVAAGVAMRRHWYDAFEVAHGKPGNADVQMEALMVWAGGNLQADMAMFKLGYMKPSETDPNNAAGDAEIDETYKAYFNRFYANDYDFLLSVSHDNFKRWSRKMVELCNMSATIAFNCGYVADQDTGDEELERFRRLAIECARDEERLAALHPDPETRMVAYDAWPTVEEKMREITKLYNSICARKATVPSE</sequence>
<dbReference type="InParanoid" id="K1WWF5"/>
<dbReference type="OrthoDB" id="3564314at2759"/>
<keyword evidence="4" id="KW-1185">Reference proteome</keyword>
<evidence type="ECO:0000313" key="3">
    <source>
        <dbReference type="EMBL" id="EKD13008.1"/>
    </source>
</evidence>
<feature type="region of interest" description="Disordered" evidence="2">
    <location>
        <begin position="1"/>
        <end position="171"/>
    </location>
</feature>
<feature type="compositionally biased region" description="Basic residues" evidence="2">
    <location>
        <begin position="144"/>
        <end position="153"/>
    </location>
</feature>
<organism evidence="3 4">
    <name type="scientific">Marssonina brunnea f. sp. multigermtubi (strain MB_m1)</name>
    <name type="common">Marssonina leaf spot fungus</name>
    <dbReference type="NCBI Taxonomy" id="1072389"/>
    <lineage>
        <taxon>Eukaryota</taxon>
        <taxon>Fungi</taxon>
        <taxon>Dikarya</taxon>
        <taxon>Ascomycota</taxon>
        <taxon>Pezizomycotina</taxon>
        <taxon>Leotiomycetes</taxon>
        <taxon>Helotiales</taxon>
        <taxon>Drepanopezizaceae</taxon>
        <taxon>Drepanopeziza</taxon>
    </lineage>
</organism>
<evidence type="ECO:0000256" key="1">
    <source>
        <dbReference type="SAM" id="Coils"/>
    </source>
</evidence>
<reference evidence="3 4" key="1">
    <citation type="journal article" date="2012" name="BMC Genomics">
        <title>Sequencing the genome of Marssonina brunnea reveals fungus-poplar co-evolution.</title>
        <authorList>
            <person name="Zhu S."/>
            <person name="Cao Y.-Z."/>
            <person name="Jiang C."/>
            <person name="Tan B.-Y."/>
            <person name="Wang Z."/>
            <person name="Feng S."/>
            <person name="Zhang L."/>
            <person name="Su X.-H."/>
            <person name="Brejova B."/>
            <person name="Vinar T."/>
            <person name="Xu M."/>
            <person name="Wang M.-X."/>
            <person name="Zhang S.-G."/>
            <person name="Huang M.-R."/>
            <person name="Wu R."/>
            <person name="Zhou Y."/>
        </authorList>
    </citation>
    <scope>NUCLEOTIDE SEQUENCE [LARGE SCALE GENOMIC DNA]</scope>
    <source>
        <strain evidence="3 4">MB_m1</strain>
    </source>
</reference>
<dbReference type="Proteomes" id="UP000006753">
    <property type="component" value="Unassembled WGS sequence"/>
</dbReference>
<dbReference type="KEGG" id="mbe:MBM_08770"/>
<feature type="compositionally biased region" description="Basic and acidic residues" evidence="2">
    <location>
        <begin position="61"/>
        <end position="71"/>
    </location>
</feature>
<name>K1WWF5_MARBU</name>
<keyword evidence="1" id="KW-0175">Coiled coil</keyword>